<name>A0ABC8AE25_XYLFS</name>
<sequence>MSSSISKKARQKVNQDDSGTLKAPSFGWGHHWGYLVDCDVEGRRNRHVAWFFRETSSQSPEGTIRVVSDYLSPMVRSWFGSNPDGDIQRAPKGGEYLRVFPTHPLYPKVKQACDGQQARYGDEENAALMARVIA</sequence>
<dbReference type="AlphaFoldDB" id="A0ABC8AE25"/>
<dbReference type="RefSeq" id="WP_088578138.1">
    <property type="nucleotide sequence ID" value="NZ_CP009885.1"/>
</dbReference>
<dbReference type="Proteomes" id="UP000196980">
    <property type="component" value="Chromosome"/>
</dbReference>
<reference evidence="2" key="2">
    <citation type="journal article" date="2020" name="Phytopathology">
        <title>High-Quality Draft Genome Sequence Resources of Eight Xylella fastidiosa Strains Isolated from Citrus, Coffee, Plum, and Hibiscus in South America.</title>
        <authorList>
            <person name="Pierry P.M."/>
            <person name="de Santana W.O."/>
            <person name="Kitajima J.P."/>
            <person name="Martins-Junior J."/>
            <person name="Zaini P.A."/>
            <person name="Uceda-Campos G."/>
            <person name="Feitosa-Junior O.R."/>
            <person name="Pessoa P.I.S."/>
            <person name="Coletta-Filho H.D."/>
            <person name="de Souza A.A."/>
            <person name="Machado M.A."/>
            <person name="Gesteira A.D.S."/>
            <person name="Martins L.F."/>
            <person name="Amaral M.S."/>
            <person name="Beckedorff F.C."/>
            <person name="de Almeida L.G.P."/>
            <person name="de Vasconcelos A.T.R."/>
            <person name="Verjovski-Almeida S."/>
            <person name="Setubal J.C."/>
            <person name="da Silva A.M."/>
        </authorList>
    </citation>
    <scope>NUCLEOTIDE SEQUENCE</scope>
    <source>
        <strain evidence="2">Hib4</strain>
    </source>
</reference>
<evidence type="ECO:0000256" key="1">
    <source>
        <dbReference type="SAM" id="MobiDB-lite"/>
    </source>
</evidence>
<proteinExistence type="predicted"/>
<feature type="region of interest" description="Disordered" evidence="1">
    <location>
        <begin position="1"/>
        <end position="20"/>
    </location>
</feature>
<organism evidence="2 4">
    <name type="scientific">Xylella fastidiosa</name>
    <dbReference type="NCBI Taxonomy" id="2371"/>
    <lineage>
        <taxon>Bacteria</taxon>
        <taxon>Pseudomonadati</taxon>
        <taxon>Pseudomonadota</taxon>
        <taxon>Gammaproteobacteria</taxon>
        <taxon>Lysobacterales</taxon>
        <taxon>Lysobacteraceae</taxon>
        <taxon>Xylella</taxon>
    </lineage>
</organism>
<dbReference type="KEGG" id="xfh:XFHB_07680"/>
<evidence type="ECO:0000313" key="3">
    <source>
        <dbReference type="EMBL" id="ALR06739.1"/>
    </source>
</evidence>
<reference evidence="4" key="1">
    <citation type="submission" date="2014-11" db="EMBL/GenBank/DDBJ databases">
        <title>Xylella fastidiosa Hib4 Genome Sequencing.</title>
        <authorList>
            <person name="Pierry P.M."/>
            <person name="da Silva A.M."/>
        </authorList>
    </citation>
    <scope>NUCLEOTIDE SEQUENCE [LARGE SCALE GENOMIC DNA]</scope>
    <source>
        <strain evidence="4">Hib4</strain>
    </source>
</reference>
<evidence type="ECO:0000313" key="4">
    <source>
        <dbReference type="Proteomes" id="UP000196980"/>
    </source>
</evidence>
<accession>A0ABC8AE25</accession>
<gene>
    <name evidence="2" type="ORF">XFHB_07145</name>
    <name evidence="3" type="ORF">XFHB_07680</name>
</gene>
<dbReference type="EMBL" id="CP009885">
    <property type="protein sequence ID" value="ALR06652.1"/>
    <property type="molecule type" value="Genomic_DNA"/>
</dbReference>
<protein>
    <submittedName>
        <fullName evidence="2">Uncharacterized protein</fullName>
    </submittedName>
</protein>
<dbReference type="EMBL" id="CP009885">
    <property type="protein sequence ID" value="ALR06739.1"/>
    <property type="molecule type" value="Genomic_DNA"/>
</dbReference>
<dbReference type="KEGG" id="xfh:XFHB_07145"/>
<evidence type="ECO:0000313" key="2">
    <source>
        <dbReference type="EMBL" id="ALR06652.1"/>
    </source>
</evidence>